<name>A0A8R7PYV0_TRIUA</name>
<reference evidence="2" key="1">
    <citation type="journal article" date="2013" name="Nature">
        <title>Draft genome of the wheat A-genome progenitor Triticum urartu.</title>
        <authorList>
            <person name="Ling H.Q."/>
            <person name="Zhao S."/>
            <person name="Liu D."/>
            <person name="Wang J."/>
            <person name="Sun H."/>
            <person name="Zhang C."/>
            <person name="Fan H."/>
            <person name="Li D."/>
            <person name="Dong L."/>
            <person name="Tao Y."/>
            <person name="Gao C."/>
            <person name="Wu H."/>
            <person name="Li Y."/>
            <person name="Cui Y."/>
            <person name="Guo X."/>
            <person name="Zheng S."/>
            <person name="Wang B."/>
            <person name="Yu K."/>
            <person name="Liang Q."/>
            <person name="Yang W."/>
            <person name="Lou X."/>
            <person name="Chen J."/>
            <person name="Feng M."/>
            <person name="Jian J."/>
            <person name="Zhang X."/>
            <person name="Luo G."/>
            <person name="Jiang Y."/>
            <person name="Liu J."/>
            <person name="Wang Z."/>
            <person name="Sha Y."/>
            <person name="Zhang B."/>
            <person name="Wu H."/>
            <person name="Tang D."/>
            <person name="Shen Q."/>
            <person name="Xue P."/>
            <person name="Zou S."/>
            <person name="Wang X."/>
            <person name="Liu X."/>
            <person name="Wang F."/>
            <person name="Yang Y."/>
            <person name="An X."/>
            <person name="Dong Z."/>
            <person name="Zhang K."/>
            <person name="Zhang X."/>
            <person name="Luo M.C."/>
            <person name="Dvorak J."/>
            <person name="Tong Y."/>
            <person name="Wang J."/>
            <person name="Yang H."/>
            <person name="Li Z."/>
            <person name="Wang D."/>
            <person name="Zhang A."/>
            <person name="Wang J."/>
        </authorList>
    </citation>
    <scope>NUCLEOTIDE SEQUENCE</scope>
    <source>
        <strain evidence="2">cv. G1812</strain>
    </source>
</reference>
<evidence type="ECO:0000313" key="1">
    <source>
        <dbReference type="EnsemblPlants" id="TuG1812G0300005059.01.T01.cds339446"/>
    </source>
</evidence>
<dbReference type="Gramene" id="TuG1812G0300005059.01.T01">
    <property type="protein sequence ID" value="TuG1812G0300005059.01.T01.cds339446"/>
    <property type="gene ID" value="TuG1812G0300005059.01"/>
</dbReference>
<protein>
    <submittedName>
        <fullName evidence="1">Uncharacterized protein</fullName>
    </submittedName>
</protein>
<keyword evidence="2" id="KW-1185">Reference proteome</keyword>
<sequence>MILVTSFQSEKLQWIILQKEETDNLQYC</sequence>
<dbReference type="EnsemblPlants" id="TuG1812G0300005059.01.T01">
    <property type="protein sequence ID" value="TuG1812G0300005059.01.T01.cds339446"/>
    <property type="gene ID" value="TuG1812G0300005059.01"/>
</dbReference>
<dbReference type="AlphaFoldDB" id="A0A8R7PYV0"/>
<evidence type="ECO:0000313" key="2">
    <source>
        <dbReference type="Proteomes" id="UP000015106"/>
    </source>
</evidence>
<organism evidence="1 2">
    <name type="scientific">Triticum urartu</name>
    <name type="common">Red wild einkorn</name>
    <name type="synonym">Crithodium urartu</name>
    <dbReference type="NCBI Taxonomy" id="4572"/>
    <lineage>
        <taxon>Eukaryota</taxon>
        <taxon>Viridiplantae</taxon>
        <taxon>Streptophyta</taxon>
        <taxon>Embryophyta</taxon>
        <taxon>Tracheophyta</taxon>
        <taxon>Spermatophyta</taxon>
        <taxon>Magnoliopsida</taxon>
        <taxon>Liliopsida</taxon>
        <taxon>Poales</taxon>
        <taxon>Poaceae</taxon>
        <taxon>BOP clade</taxon>
        <taxon>Pooideae</taxon>
        <taxon>Triticodae</taxon>
        <taxon>Triticeae</taxon>
        <taxon>Triticinae</taxon>
        <taxon>Triticum</taxon>
    </lineage>
</organism>
<accession>A0A8R7PYV0</accession>
<proteinExistence type="predicted"/>
<dbReference type="Proteomes" id="UP000015106">
    <property type="component" value="Chromosome 3"/>
</dbReference>
<reference evidence="1" key="3">
    <citation type="submission" date="2022-06" db="UniProtKB">
        <authorList>
            <consortium name="EnsemblPlants"/>
        </authorList>
    </citation>
    <scope>IDENTIFICATION</scope>
</reference>
<reference evidence="1" key="2">
    <citation type="submission" date="2018-03" db="EMBL/GenBank/DDBJ databases">
        <title>The Triticum urartu genome reveals the dynamic nature of wheat genome evolution.</title>
        <authorList>
            <person name="Ling H."/>
            <person name="Ma B."/>
            <person name="Shi X."/>
            <person name="Liu H."/>
            <person name="Dong L."/>
            <person name="Sun H."/>
            <person name="Cao Y."/>
            <person name="Gao Q."/>
            <person name="Zheng S."/>
            <person name="Li Y."/>
            <person name="Yu Y."/>
            <person name="Du H."/>
            <person name="Qi M."/>
            <person name="Li Y."/>
            <person name="Yu H."/>
            <person name="Cui Y."/>
            <person name="Wang N."/>
            <person name="Chen C."/>
            <person name="Wu H."/>
            <person name="Zhao Y."/>
            <person name="Zhang J."/>
            <person name="Li Y."/>
            <person name="Zhou W."/>
            <person name="Zhang B."/>
            <person name="Hu W."/>
            <person name="Eijk M."/>
            <person name="Tang J."/>
            <person name="Witsenboer H."/>
            <person name="Zhao S."/>
            <person name="Li Z."/>
            <person name="Zhang A."/>
            <person name="Wang D."/>
            <person name="Liang C."/>
        </authorList>
    </citation>
    <scope>NUCLEOTIDE SEQUENCE [LARGE SCALE GENOMIC DNA]</scope>
    <source>
        <strain evidence="1">cv. G1812</strain>
    </source>
</reference>